<dbReference type="InterPro" id="IPR032675">
    <property type="entry name" value="LRR_dom_sf"/>
</dbReference>
<organism evidence="1 2">
    <name type="scientific">Cerrena zonata</name>
    <dbReference type="NCBI Taxonomy" id="2478898"/>
    <lineage>
        <taxon>Eukaryota</taxon>
        <taxon>Fungi</taxon>
        <taxon>Dikarya</taxon>
        <taxon>Basidiomycota</taxon>
        <taxon>Agaricomycotina</taxon>
        <taxon>Agaricomycetes</taxon>
        <taxon>Polyporales</taxon>
        <taxon>Cerrenaceae</taxon>
        <taxon>Cerrena</taxon>
    </lineage>
</organism>
<evidence type="ECO:0000313" key="1">
    <source>
        <dbReference type="EMBL" id="KAK7683027.1"/>
    </source>
</evidence>
<keyword evidence="2" id="KW-1185">Reference proteome</keyword>
<dbReference type="AlphaFoldDB" id="A0AAW0FUP3"/>
<evidence type="ECO:0008006" key="3">
    <source>
        <dbReference type="Google" id="ProtNLM"/>
    </source>
</evidence>
<reference evidence="1 2" key="1">
    <citation type="submission" date="2022-09" db="EMBL/GenBank/DDBJ databases">
        <authorList>
            <person name="Palmer J.M."/>
        </authorList>
    </citation>
    <scope>NUCLEOTIDE SEQUENCE [LARGE SCALE GENOMIC DNA]</scope>
    <source>
        <strain evidence="1 2">DSM 7382</strain>
    </source>
</reference>
<gene>
    <name evidence="1" type="ORF">QCA50_013699</name>
</gene>
<accession>A0AAW0FUP3</accession>
<name>A0AAW0FUP3_9APHY</name>
<sequence>MDTENVHDSLPATSSFSNAPFDILEEIFMACPTPLNELDGSLKPKTYFECFTESLPAWALSGVCQHWRESALSMPALWSTALIDRSAIRSGRRREDFLVFLSLLLERSKNVPLTIHLDCDGDNEDVLNILSPHISRARVLYIRFHENPELGLRNLLSGSRFPFLYSLSASIYPGGQFSPISPAFAHAPFLERLCIETYSARAQWIDSIGMPWSQICYFKSGGLFTEITSFYKNLLRMPNLIHLDLDNIRFSSDHFPSEPLPYTRLEYLTCIRLSHTASCEAWDHLNNLELPALTEMDLRGVPLSAVKSLLERSKCASQLNALTLWGTDSGEIGRETIKEILFMTPNLVSLNLQTLSGSLHKGEDFIQLFTPNPDAERDGLPSGVLLPKLTTLQIEPGKSGWFRINDFIDGLVSREVLPTVKRVTLPGGWGTTVYEISGVQEVKETYYPEQ</sequence>
<dbReference type="Proteomes" id="UP001385951">
    <property type="component" value="Unassembled WGS sequence"/>
</dbReference>
<protein>
    <recommendedName>
        <fullName evidence="3">F-box domain-containing protein</fullName>
    </recommendedName>
</protein>
<evidence type="ECO:0000313" key="2">
    <source>
        <dbReference type="Proteomes" id="UP001385951"/>
    </source>
</evidence>
<comment type="caution">
    <text evidence="1">The sequence shown here is derived from an EMBL/GenBank/DDBJ whole genome shotgun (WGS) entry which is preliminary data.</text>
</comment>
<proteinExistence type="predicted"/>
<dbReference type="SUPFAM" id="SSF52047">
    <property type="entry name" value="RNI-like"/>
    <property type="match status" value="1"/>
</dbReference>
<dbReference type="EMBL" id="JASBNA010000032">
    <property type="protein sequence ID" value="KAK7683027.1"/>
    <property type="molecule type" value="Genomic_DNA"/>
</dbReference>
<dbReference type="Gene3D" id="3.80.10.10">
    <property type="entry name" value="Ribonuclease Inhibitor"/>
    <property type="match status" value="1"/>
</dbReference>